<comment type="caution">
    <text evidence="2">The sequence shown here is derived from an EMBL/GenBank/DDBJ whole genome shotgun (WGS) entry which is preliminary data.</text>
</comment>
<reference evidence="2 3" key="1">
    <citation type="submission" date="2022-12" db="EMBL/GenBank/DDBJ databases">
        <title>Genomic features and morphological characterization of a novel Knufia sp. strain isolated from spacecraft assembly facility.</title>
        <authorList>
            <person name="Teixeira M."/>
            <person name="Chander A.M."/>
            <person name="Stajich J.E."/>
            <person name="Venkateswaran K."/>
        </authorList>
    </citation>
    <scope>NUCLEOTIDE SEQUENCE [LARGE SCALE GENOMIC DNA]</scope>
    <source>
        <strain evidence="2 3">FJI-L2-BK-P2</strain>
    </source>
</reference>
<keyword evidence="1" id="KW-0812">Transmembrane</keyword>
<proteinExistence type="predicted"/>
<dbReference type="Proteomes" id="UP001316803">
    <property type="component" value="Unassembled WGS sequence"/>
</dbReference>
<evidence type="ECO:0000313" key="3">
    <source>
        <dbReference type="Proteomes" id="UP001316803"/>
    </source>
</evidence>
<name>A0AAN8EK12_9EURO</name>
<sequence length="126" mass="14231">MDVPDSDEDLVLEINELSSQQHSRTLFGRHKWNITHAIVLLAQLAVLAVYAQRLVADRNATVEVVFGRDFHYMTLDKEYDHLWDGPEIQEAGVIVLDEHSSTYNDVDQGAISMYTLFPVVSGQVSN</sequence>
<protein>
    <submittedName>
        <fullName evidence="2">Uncharacterized protein</fullName>
    </submittedName>
</protein>
<evidence type="ECO:0000256" key="1">
    <source>
        <dbReference type="SAM" id="Phobius"/>
    </source>
</evidence>
<keyword evidence="1" id="KW-0472">Membrane</keyword>
<keyword evidence="1" id="KW-1133">Transmembrane helix</keyword>
<dbReference type="AlphaFoldDB" id="A0AAN8EK12"/>
<evidence type="ECO:0000313" key="2">
    <source>
        <dbReference type="EMBL" id="KAK5957429.1"/>
    </source>
</evidence>
<organism evidence="2 3">
    <name type="scientific">Knufia fluminis</name>
    <dbReference type="NCBI Taxonomy" id="191047"/>
    <lineage>
        <taxon>Eukaryota</taxon>
        <taxon>Fungi</taxon>
        <taxon>Dikarya</taxon>
        <taxon>Ascomycota</taxon>
        <taxon>Pezizomycotina</taxon>
        <taxon>Eurotiomycetes</taxon>
        <taxon>Chaetothyriomycetidae</taxon>
        <taxon>Chaetothyriales</taxon>
        <taxon>Trichomeriaceae</taxon>
        <taxon>Knufia</taxon>
    </lineage>
</organism>
<gene>
    <name evidence="2" type="ORF">OHC33_001803</name>
</gene>
<dbReference type="EMBL" id="JAKLMC020000003">
    <property type="protein sequence ID" value="KAK5957429.1"/>
    <property type="molecule type" value="Genomic_DNA"/>
</dbReference>
<feature type="transmembrane region" description="Helical" evidence="1">
    <location>
        <begin position="34"/>
        <end position="51"/>
    </location>
</feature>
<accession>A0AAN8EK12</accession>
<keyword evidence="3" id="KW-1185">Reference proteome</keyword>